<name>A0A8J2PLA4_9HEXA</name>
<evidence type="ECO:0000259" key="1">
    <source>
        <dbReference type="PROSITE" id="PS50057"/>
    </source>
</evidence>
<dbReference type="PANTHER" id="PTHR13429">
    <property type="entry name" value="FERM DOMAIN (PROTEIN4.1-EZRIN-RADIXIN-MOESIN) FAMILY"/>
    <property type="match status" value="1"/>
</dbReference>
<feature type="non-terminal residue" evidence="2">
    <location>
        <position position="1"/>
    </location>
</feature>
<dbReference type="InterPro" id="IPR000299">
    <property type="entry name" value="FERM_domain"/>
</dbReference>
<reference evidence="2" key="1">
    <citation type="submission" date="2021-06" db="EMBL/GenBank/DDBJ databases">
        <authorList>
            <person name="Hodson N. C."/>
            <person name="Mongue J. A."/>
            <person name="Jaron S. K."/>
        </authorList>
    </citation>
    <scope>NUCLEOTIDE SEQUENCE</scope>
</reference>
<dbReference type="EMBL" id="CAJVCH010439940">
    <property type="protein sequence ID" value="CAG7819115.1"/>
    <property type="molecule type" value="Genomic_DNA"/>
</dbReference>
<dbReference type="CDD" id="cd14473">
    <property type="entry name" value="FERM_B-lobe"/>
    <property type="match status" value="1"/>
</dbReference>
<dbReference type="Proteomes" id="UP000708208">
    <property type="component" value="Unassembled WGS sequence"/>
</dbReference>
<organism evidence="2 3">
    <name type="scientific">Allacma fusca</name>
    <dbReference type="NCBI Taxonomy" id="39272"/>
    <lineage>
        <taxon>Eukaryota</taxon>
        <taxon>Metazoa</taxon>
        <taxon>Ecdysozoa</taxon>
        <taxon>Arthropoda</taxon>
        <taxon>Hexapoda</taxon>
        <taxon>Collembola</taxon>
        <taxon>Symphypleona</taxon>
        <taxon>Sminthuridae</taxon>
        <taxon>Allacma</taxon>
    </lineage>
</organism>
<dbReference type="InterPro" id="IPR047145">
    <property type="entry name" value="FRMD6-like"/>
</dbReference>
<dbReference type="OrthoDB" id="5957665at2759"/>
<dbReference type="AlphaFoldDB" id="A0A8J2PLA4"/>
<sequence>MYNDVVSLHHYYLQLRQNLVSTPRHPAENITQPIAFAYQAELSDWRPCQETPIWAQHLNLGPALTRAHQALATLSQQDARLAFIRAVMPNYNMHLHAMTLRTKDGKDAPVWIGVTPKGIEVYQ</sequence>
<comment type="caution">
    <text evidence="2">The sequence shown here is derived from an EMBL/GenBank/DDBJ whole genome shotgun (WGS) entry which is preliminary data.</text>
</comment>
<dbReference type="GO" id="GO:0035332">
    <property type="term" value="P:positive regulation of hippo signaling"/>
    <property type="evidence" value="ECO:0007669"/>
    <property type="project" value="TreeGrafter"/>
</dbReference>
<dbReference type="PROSITE" id="PS50057">
    <property type="entry name" value="FERM_3"/>
    <property type="match status" value="1"/>
</dbReference>
<gene>
    <name evidence="2" type="ORF">AFUS01_LOCUS29585</name>
</gene>
<proteinExistence type="predicted"/>
<dbReference type="InterPro" id="IPR019748">
    <property type="entry name" value="FERM_central"/>
</dbReference>
<keyword evidence="3" id="KW-1185">Reference proteome</keyword>
<evidence type="ECO:0000313" key="3">
    <source>
        <dbReference type="Proteomes" id="UP000708208"/>
    </source>
</evidence>
<accession>A0A8J2PLA4</accession>
<dbReference type="GO" id="GO:0098592">
    <property type="term" value="C:cytoplasmic side of apical plasma membrane"/>
    <property type="evidence" value="ECO:0007669"/>
    <property type="project" value="TreeGrafter"/>
</dbReference>
<feature type="domain" description="FERM" evidence="1">
    <location>
        <begin position="1"/>
        <end position="123"/>
    </location>
</feature>
<dbReference type="PANTHER" id="PTHR13429:SF5">
    <property type="entry name" value="PROTEIN EXPANDED"/>
    <property type="match status" value="1"/>
</dbReference>
<evidence type="ECO:0000313" key="2">
    <source>
        <dbReference type="EMBL" id="CAG7819115.1"/>
    </source>
</evidence>
<protein>
    <recommendedName>
        <fullName evidence="1">FERM domain-containing protein</fullName>
    </recommendedName>
</protein>